<evidence type="ECO:0000313" key="2">
    <source>
        <dbReference type="Proteomes" id="UP001596045"/>
    </source>
</evidence>
<dbReference type="RefSeq" id="WP_378997604.1">
    <property type="nucleotide sequence ID" value="NZ_JBHSMT010000014.1"/>
</dbReference>
<evidence type="ECO:0000313" key="1">
    <source>
        <dbReference type="EMBL" id="MFC5474500.1"/>
    </source>
</evidence>
<name>A0ABW0M8V0_9BURK</name>
<dbReference type="EMBL" id="JBHSMT010000014">
    <property type="protein sequence ID" value="MFC5474500.1"/>
    <property type="molecule type" value="Genomic_DNA"/>
</dbReference>
<dbReference type="Proteomes" id="UP001596045">
    <property type="component" value="Unassembled WGS sequence"/>
</dbReference>
<comment type="caution">
    <text evidence="1">The sequence shown here is derived from an EMBL/GenBank/DDBJ whole genome shotgun (WGS) entry which is preliminary data.</text>
</comment>
<organism evidence="1 2">
    <name type="scientific">Paraherbaspirillum soli</name>
    <dbReference type="NCBI Taxonomy" id="631222"/>
    <lineage>
        <taxon>Bacteria</taxon>
        <taxon>Pseudomonadati</taxon>
        <taxon>Pseudomonadota</taxon>
        <taxon>Betaproteobacteria</taxon>
        <taxon>Burkholderiales</taxon>
        <taxon>Oxalobacteraceae</taxon>
        <taxon>Paraherbaspirillum</taxon>
    </lineage>
</organism>
<proteinExistence type="predicted"/>
<reference evidence="2" key="1">
    <citation type="journal article" date="2019" name="Int. J. Syst. Evol. Microbiol.">
        <title>The Global Catalogue of Microorganisms (GCM) 10K type strain sequencing project: providing services to taxonomists for standard genome sequencing and annotation.</title>
        <authorList>
            <consortium name="The Broad Institute Genomics Platform"/>
            <consortium name="The Broad Institute Genome Sequencing Center for Infectious Disease"/>
            <person name="Wu L."/>
            <person name="Ma J."/>
        </authorList>
    </citation>
    <scope>NUCLEOTIDE SEQUENCE [LARGE SCALE GENOMIC DNA]</scope>
    <source>
        <strain evidence="2">JCM 17066</strain>
    </source>
</reference>
<protein>
    <recommendedName>
        <fullName evidence="3">DNA-binding domain-containing protein</fullName>
    </recommendedName>
</protein>
<accession>A0ABW0M8V0</accession>
<evidence type="ECO:0008006" key="3">
    <source>
        <dbReference type="Google" id="ProtNLM"/>
    </source>
</evidence>
<keyword evidence="2" id="KW-1185">Reference proteome</keyword>
<sequence length="282" mass="31205">MNAHTVWTTWRRILREEPLHAAILSGDCTDLQQRFLLSDDEAEAALHYARDARSARWFVENYRFRMGNSFLNALETGAPLTLRALMAGGHEISGLATDFLNSVGWRDYGPFVYTFCADALDYLKNQPAVVRLAGMADLIGLEAAAVATLRRCAAQPARTDPHGGPQQAGQAEKKWSQTGCATLYRSSTQLGQWLRDKATLGRVPLPSGDTIFVAYFVDDEHTHRFATLPARAEELYAALAAPADRQELSARLATRGAAPLTPDDERFLALLQQCRAIAERWA</sequence>
<gene>
    <name evidence="1" type="ORF">ACFPM8_11090</name>
</gene>